<proteinExistence type="predicted"/>
<protein>
    <submittedName>
        <fullName evidence="1">5-methylthioribose kinase</fullName>
    </submittedName>
</protein>
<dbReference type="EMBL" id="JAUSUD010000002">
    <property type="protein sequence ID" value="MDQ0229470.1"/>
    <property type="molecule type" value="Genomic_DNA"/>
</dbReference>
<name>A0ABT9ZBT7_9BACI</name>
<sequence length="103" mass="12298">MTTKRKQNYSRLTETEVITLARRLQFFEENCQLSCVKIEENNIHIVFKLNDTISDTSIIVQQTYNKDHKKSAQFFFEQFPKIFYYDEVQGITVIENTPILHFV</sequence>
<dbReference type="Gene3D" id="3.30.200.20">
    <property type="entry name" value="Phosphorylase Kinase, domain 1"/>
    <property type="match status" value="1"/>
</dbReference>
<evidence type="ECO:0000313" key="1">
    <source>
        <dbReference type="EMBL" id="MDQ0229470.1"/>
    </source>
</evidence>
<keyword evidence="1" id="KW-0808">Transferase</keyword>
<comment type="caution">
    <text evidence="1">The sequence shown here is derived from an EMBL/GenBank/DDBJ whole genome shotgun (WGS) entry which is preliminary data.</text>
</comment>
<accession>A0ABT9ZBT7</accession>
<organism evidence="1 2">
    <name type="scientific">Metabacillus malikii</name>
    <dbReference type="NCBI Taxonomy" id="1504265"/>
    <lineage>
        <taxon>Bacteria</taxon>
        <taxon>Bacillati</taxon>
        <taxon>Bacillota</taxon>
        <taxon>Bacilli</taxon>
        <taxon>Bacillales</taxon>
        <taxon>Bacillaceae</taxon>
        <taxon>Metabacillus</taxon>
    </lineage>
</organism>
<dbReference type="RefSeq" id="WP_307337216.1">
    <property type="nucleotide sequence ID" value="NZ_JAUSUD010000002.1"/>
</dbReference>
<dbReference type="Proteomes" id="UP001234495">
    <property type="component" value="Unassembled WGS sequence"/>
</dbReference>
<reference evidence="1 2" key="1">
    <citation type="submission" date="2023-07" db="EMBL/GenBank/DDBJ databases">
        <title>Genomic Encyclopedia of Type Strains, Phase IV (KMG-IV): sequencing the most valuable type-strain genomes for metagenomic binning, comparative biology and taxonomic classification.</title>
        <authorList>
            <person name="Goeker M."/>
        </authorList>
    </citation>
    <scope>NUCLEOTIDE SEQUENCE [LARGE SCALE GENOMIC DNA]</scope>
    <source>
        <strain evidence="1 2">DSM 29005</strain>
    </source>
</reference>
<keyword evidence="1" id="KW-0418">Kinase</keyword>
<keyword evidence="2" id="KW-1185">Reference proteome</keyword>
<gene>
    <name evidence="1" type="ORF">J2S19_000721</name>
</gene>
<dbReference type="GO" id="GO:0016301">
    <property type="term" value="F:kinase activity"/>
    <property type="evidence" value="ECO:0007669"/>
    <property type="project" value="UniProtKB-KW"/>
</dbReference>
<evidence type="ECO:0000313" key="2">
    <source>
        <dbReference type="Proteomes" id="UP001234495"/>
    </source>
</evidence>